<reference evidence="2" key="1">
    <citation type="journal article" date="2019" name="Int. J. Syst. Evol. Microbiol.">
        <title>The Global Catalogue of Microorganisms (GCM) 10K type strain sequencing project: providing services to taxonomists for standard genome sequencing and annotation.</title>
        <authorList>
            <consortium name="The Broad Institute Genomics Platform"/>
            <consortium name="The Broad Institute Genome Sequencing Center for Infectious Disease"/>
            <person name="Wu L."/>
            <person name="Ma J."/>
        </authorList>
    </citation>
    <scope>NUCLEOTIDE SEQUENCE [LARGE SCALE GENOMIC DNA]</scope>
    <source>
        <strain evidence="2">JCM 16026</strain>
    </source>
</reference>
<evidence type="ECO:0008006" key="3">
    <source>
        <dbReference type="Google" id="ProtNLM"/>
    </source>
</evidence>
<sequence>MLLTGTSRAESDAFHLALARREGPLHLELPAPTDPQMRDPIVRAELIQSIIGWAASVPDAKFVTSDANLVEESVPHLVAAAMTASSGATPESERVVLRHALAEHNYLPHPSAQDFCRPRALVLANHLLPFQRSPDLHIKGQGGVEIEESARTLFHDLWSPLERTSSLRAPMGHIGEVLTREGERDVVRRDRWQEWHPATLQGQKFMPLAHRLIRVRERAQDILARKLRGADSVVDALGAVVFELVQNTEWHASTPPLAPPTNCRIVEASETRRSWPSEDTSHFDRYVRSVLTLREAERGGQRPVAVTLAVISIIDSGPGLARSAAHAIGKASEFSPANEMQFLIKALSKSVATTRSGPTGNIGLPQVQQLLTNLNGFMIIRTGTTEMMRNFVTRPYEPIPKTAGAPAPSQFIDWVPEDGFNIAPRVGTAISISLPVDYHYEGE</sequence>
<evidence type="ECO:0000313" key="1">
    <source>
        <dbReference type="EMBL" id="GAA2172312.1"/>
    </source>
</evidence>
<keyword evidence="2" id="KW-1185">Reference proteome</keyword>
<comment type="caution">
    <text evidence="1">The sequence shown here is derived from an EMBL/GenBank/DDBJ whole genome shotgun (WGS) entry which is preliminary data.</text>
</comment>
<protein>
    <recommendedName>
        <fullName evidence="3">ATP-binding protein</fullName>
    </recommendedName>
</protein>
<evidence type="ECO:0000313" key="2">
    <source>
        <dbReference type="Proteomes" id="UP001501599"/>
    </source>
</evidence>
<organism evidence="1 2">
    <name type="scientific">Agrococcus versicolor</name>
    <dbReference type="NCBI Taxonomy" id="501482"/>
    <lineage>
        <taxon>Bacteria</taxon>
        <taxon>Bacillati</taxon>
        <taxon>Actinomycetota</taxon>
        <taxon>Actinomycetes</taxon>
        <taxon>Micrococcales</taxon>
        <taxon>Microbacteriaceae</taxon>
        <taxon>Agrococcus</taxon>
    </lineage>
</organism>
<proteinExistence type="predicted"/>
<gene>
    <name evidence="1" type="ORF">GCM10009846_09750</name>
</gene>
<dbReference type="EMBL" id="BAAAQT010000005">
    <property type="protein sequence ID" value="GAA2172312.1"/>
    <property type="molecule type" value="Genomic_DNA"/>
</dbReference>
<dbReference type="Proteomes" id="UP001501599">
    <property type="component" value="Unassembled WGS sequence"/>
</dbReference>
<name>A0ABP5MCI1_9MICO</name>
<accession>A0ABP5MCI1</accession>